<name>A0A2S2DNT5_9BURK</name>
<dbReference type="KEGG" id="mtim:DIR46_23220"/>
<sequence length="70" mass="7957">MRIDQSRQQDHPARIDPIRPRRLELAPNGNDTPIAHQHIRIAPLTLLRIEADDMRILDQQGARLTCSGLA</sequence>
<evidence type="ECO:0000313" key="2">
    <source>
        <dbReference type="Proteomes" id="UP000245820"/>
    </source>
</evidence>
<dbReference type="RefSeq" id="WP_109347341.1">
    <property type="nucleotide sequence ID" value="NZ_CP029343.1"/>
</dbReference>
<accession>A0A2S2DNT5</accession>
<evidence type="ECO:0000313" key="1">
    <source>
        <dbReference type="EMBL" id="AWL07045.1"/>
    </source>
</evidence>
<keyword evidence="2" id="KW-1185">Reference proteome</keyword>
<organism evidence="1 2">
    <name type="scientific">Massilia oculi</name>
    <dbReference type="NCBI Taxonomy" id="945844"/>
    <lineage>
        <taxon>Bacteria</taxon>
        <taxon>Pseudomonadati</taxon>
        <taxon>Pseudomonadota</taxon>
        <taxon>Betaproteobacteria</taxon>
        <taxon>Burkholderiales</taxon>
        <taxon>Oxalobacteraceae</taxon>
        <taxon>Telluria group</taxon>
        <taxon>Massilia</taxon>
    </lineage>
</organism>
<gene>
    <name evidence="1" type="ORF">DIR46_23220</name>
</gene>
<protein>
    <submittedName>
        <fullName evidence="1">Uncharacterized protein</fullName>
    </submittedName>
</protein>
<dbReference type="Proteomes" id="UP000245820">
    <property type="component" value="Chromosome"/>
</dbReference>
<reference evidence="1 2" key="1">
    <citation type="submission" date="2018-05" db="EMBL/GenBank/DDBJ databases">
        <title>Complete genome sequence of Massilia oculi sp. nov. CCUG 43427T (=DSM 26321T), the type strain of M. oculi, and comparison with genome sequences of other Massilia strains.</title>
        <authorList>
            <person name="Zhu B."/>
        </authorList>
    </citation>
    <scope>NUCLEOTIDE SEQUENCE [LARGE SCALE GENOMIC DNA]</scope>
    <source>
        <strain evidence="1 2">CCUG 43427</strain>
    </source>
</reference>
<dbReference type="AlphaFoldDB" id="A0A2S2DNT5"/>
<proteinExistence type="predicted"/>
<dbReference type="EMBL" id="CP029343">
    <property type="protein sequence ID" value="AWL07045.1"/>
    <property type="molecule type" value="Genomic_DNA"/>
</dbReference>